<name>G0LCD8_ZOBGA</name>
<reference evidence="3" key="1">
    <citation type="submission" date="2009-07" db="EMBL/GenBank/DDBJ databases">
        <title>Complete genome sequence of Zobellia galactanivorans Dsij.</title>
        <authorList>
            <consortium name="Genoscope - CEA"/>
        </authorList>
    </citation>
    <scope>NUCLEOTIDE SEQUENCE [LARGE SCALE GENOMIC DNA]</scope>
    <source>
        <strain evidence="3">DSM 12802 / CCUG 47099 / CIP 106680 / NCIMB 13871 / Dsij</strain>
    </source>
</reference>
<reference evidence="2 3" key="2">
    <citation type="journal article" date="2012" name="Environ. Microbiol.">
        <title>Characterization of the first alginolytic operons in a marine bacterium: from their emergence in marine Flavobacteriia to their independent transfers to marine Proteobacteria and human gut Bacteroides.</title>
        <authorList>
            <person name="Thomas F."/>
            <person name="Barbeyron T."/>
            <person name="Tonon T."/>
            <person name="Genicot S."/>
            <person name="Czjzek M."/>
            <person name="Michel G."/>
        </authorList>
    </citation>
    <scope>NUCLEOTIDE SEQUENCE [LARGE SCALE GENOMIC DNA]</scope>
    <source>
        <strain evidence="3">DSM 12802 / CCUG 47099 / CIP 106680 / NCIMB 13871 / Dsij</strain>
    </source>
</reference>
<dbReference type="GO" id="GO:0008270">
    <property type="term" value="F:zinc ion binding"/>
    <property type="evidence" value="ECO:0007669"/>
    <property type="project" value="InterPro"/>
</dbReference>
<organism evidence="2 3">
    <name type="scientific">Zobellia galactanivorans (strain DSM 12802 / CCUG 47099 / CIP 106680 / NCIMB 13871 / Dsij)</name>
    <dbReference type="NCBI Taxonomy" id="63186"/>
    <lineage>
        <taxon>Bacteria</taxon>
        <taxon>Pseudomonadati</taxon>
        <taxon>Bacteroidota</taxon>
        <taxon>Flavobacteriia</taxon>
        <taxon>Flavobacteriales</taxon>
        <taxon>Flavobacteriaceae</taxon>
        <taxon>Zobellia</taxon>
    </lineage>
</organism>
<evidence type="ECO:0000313" key="3">
    <source>
        <dbReference type="Proteomes" id="UP000008898"/>
    </source>
</evidence>
<dbReference type="GO" id="GO:0003899">
    <property type="term" value="F:DNA-directed RNA polymerase activity"/>
    <property type="evidence" value="ECO:0007669"/>
    <property type="project" value="InterPro"/>
</dbReference>
<dbReference type="HOGENOM" id="CLU_070537_1_0_10"/>
<dbReference type="SUPFAM" id="SSF56731">
    <property type="entry name" value="DNA primase core"/>
    <property type="match status" value="1"/>
</dbReference>
<dbReference type="Pfam" id="PF13155">
    <property type="entry name" value="Toprim_2"/>
    <property type="match status" value="1"/>
</dbReference>
<proteinExistence type="predicted"/>
<feature type="domain" description="Zinc finger CHC2-type" evidence="1">
    <location>
        <begin position="32"/>
        <end position="84"/>
    </location>
</feature>
<sequence length="277" mass="32143">MNCQKAKKIDMVSYLKKLGFEPQKTRGYDKWYISPFRGEKIASFKINTNKNCWYDYGTGSRGTIIDFLQKFYRCSISEVLQKLSSDTFSFHQQPSFKHIYDTKINITSVIDIQHLGLIAYLNQRRIPLKIARKICKEVHYSNHSKEYFSIGVENISGGYDLRNKYFKSGSSPKDISLIQNGHNSLVVTEGMFDMLSLISLDSSILQKADLLILNSCSFASKLNAYADKYNTINLYLDQDETGRTITEKFVTKELNYHDCSSFYQGYNDLNEWWVEQK</sequence>
<dbReference type="Gene3D" id="3.40.1360.10">
    <property type="match status" value="1"/>
</dbReference>
<dbReference type="SMART" id="SM00400">
    <property type="entry name" value="ZnF_CHCC"/>
    <property type="match status" value="1"/>
</dbReference>
<protein>
    <submittedName>
        <fullName evidence="2">Conjugative transposon proteinTraP</fullName>
    </submittedName>
</protein>
<dbReference type="OrthoDB" id="8536512at2"/>
<evidence type="ECO:0000313" key="2">
    <source>
        <dbReference type="EMBL" id="CAZ96858.1"/>
    </source>
</evidence>
<dbReference type="Gene3D" id="3.90.580.10">
    <property type="entry name" value="Zinc finger, CHC2-type domain"/>
    <property type="match status" value="1"/>
</dbReference>
<gene>
    <name evidence="2" type="primary">traP</name>
    <name evidence="2" type="ordered locus">zobellia_2708</name>
</gene>
<dbReference type="Proteomes" id="UP000008898">
    <property type="component" value="Chromosome"/>
</dbReference>
<dbReference type="Pfam" id="PF01807">
    <property type="entry name" value="Zn_ribbon_DnaG"/>
    <property type="match status" value="1"/>
</dbReference>
<dbReference type="GO" id="GO:0003677">
    <property type="term" value="F:DNA binding"/>
    <property type="evidence" value="ECO:0007669"/>
    <property type="project" value="InterPro"/>
</dbReference>
<dbReference type="EMBL" id="FP476056">
    <property type="protein sequence ID" value="CAZ96858.1"/>
    <property type="molecule type" value="Genomic_DNA"/>
</dbReference>
<evidence type="ECO:0000259" key="1">
    <source>
        <dbReference type="SMART" id="SM00400"/>
    </source>
</evidence>
<dbReference type="GO" id="GO:0006260">
    <property type="term" value="P:DNA replication"/>
    <property type="evidence" value="ECO:0007669"/>
    <property type="project" value="InterPro"/>
</dbReference>
<dbReference type="STRING" id="63186.ZOBELLIA_2708"/>
<dbReference type="RefSeq" id="WP_013994054.1">
    <property type="nucleotide sequence ID" value="NC_015844.1"/>
</dbReference>
<dbReference type="InterPro" id="IPR036977">
    <property type="entry name" value="DNA_primase_Znf_CHC2"/>
</dbReference>
<dbReference type="SUPFAM" id="SSF57783">
    <property type="entry name" value="Zinc beta-ribbon"/>
    <property type="match status" value="1"/>
</dbReference>
<accession>G0LCD8</accession>
<keyword evidence="3" id="KW-1185">Reference proteome</keyword>
<dbReference type="InterPro" id="IPR002694">
    <property type="entry name" value="Znf_CHC2"/>
</dbReference>
<dbReference type="AlphaFoldDB" id="G0LCD8"/>
<dbReference type="KEGG" id="zga:ZOBELLIA_2708"/>